<evidence type="ECO:0000313" key="1">
    <source>
        <dbReference type="EMBL" id="CAF1658265.1"/>
    </source>
</evidence>
<keyword evidence="3" id="KW-1185">Reference proteome</keyword>
<gene>
    <name evidence="1" type="ORF">GPM918_LOCUS45864</name>
    <name evidence="2" type="ORF">SRO942_LOCUS48847</name>
</gene>
<evidence type="ECO:0000313" key="3">
    <source>
        <dbReference type="Proteomes" id="UP000663829"/>
    </source>
</evidence>
<accession>A0A816FBF0</accession>
<feature type="non-terminal residue" evidence="1">
    <location>
        <position position="73"/>
    </location>
</feature>
<dbReference type="Proteomes" id="UP000663829">
    <property type="component" value="Unassembled WGS sequence"/>
</dbReference>
<proteinExistence type="predicted"/>
<reference evidence="1" key="1">
    <citation type="submission" date="2021-02" db="EMBL/GenBank/DDBJ databases">
        <authorList>
            <person name="Nowell W R."/>
        </authorList>
    </citation>
    <scope>NUCLEOTIDE SEQUENCE</scope>
</reference>
<protein>
    <submittedName>
        <fullName evidence="1">Uncharacterized protein</fullName>
    </submittedName>
</protein>
<dbReference type="AlphaFoldDB" id="A0A816FBF0"/>
<feature type="non-terminal residue" evidence="1">
    <location>
        <position position="1"/>
    </location>
</feature>
<name>A0A816FBF0_9BILA</name>
<dbReference type="Proteomes" id="UP000681722">
    <property type="component" value="Unassembled WGS sequence"/>
</dbReference>
<dbReference type="EMBL" id="CAJNOQ010054600">
    <property type="protein sequence ID" value="CAF1658265.1"/>
    <property type="molecule type" value="Genomic_DNA"/>
</dbReference>
<sequence length="73" mass="8306">KYNPYRYTDTSTDYNADRYTGISMKYNQSADIADILQYDTIFVKKHPAKYDQDKPVPIVKPVTSIPIGTDAGQ</sequence>
<evidence type="ECO:0000313" key="2">
    <source>
        <dbReference type="EMBL" id="CAF4600545.1"/>
    </source>
</evidence>
<organism evidence="1 3">
    <name type="scientific">Didymodactylos carnosus</name>
    <dbReference type="NCBI Taxonomy" id="1234261"/>
    <lineage>
        <taxon>Eukaryota</taxon>
        <taxon>Metazoa</taxon>
        <taxon>Spiralia</taxon>
        <taxon>Gnathifera</taxon>
        <taxon>Rotifera</taxon>
        <taxon>Eurotatoria</taxon>
        <taxon>Bdelloidea</taxon>
        <taxon>Philodinida</taxon>
        <taxon>Philodinidae</taxon>
        <taxon>Didymodactylos</taxon>
    </lineage>
</organism>
<dbReference type="EMBL" id="CAJOBC010127542">
    <property type="protein sequence ID" value="CAF4600545.1"/>
    <property type="molecule type" value="Genomic_DNA"/>
</dbReference>
<comment type="caution">
    <text evidence="1">The sequence shown here is derived from an EMBL/GenBank/DDBJ whole genome shotgun (WGS) entry which is preliminary data.</text>
</comment>